<evidence type="ECO:0000313" key="1">
    <source>
        <dbReference type="EMBL" id="CAJ2665995.1"/>
    </source>
</evidence>
<proteinExistence type="predicted"/>
<reference evidence="1" key="1">
    <citation type="submission" date="2023-10" db="EMBL/GenBank/DDBJ databases">
        <authorList>
            <person name="Rodriguez Cubillos JULIANA M."/>
            <person name="De Vega J."/>
        </authorList>
    </citation>
    <scope>NUCLEOTIDE SEQUENCE</scope>
</reference>
<evidence type="ECO:0000313" key="2">
    <source>
        <dbReference type="Proteomes" id="UP001177021"/>
    </source>
</evidence>
<organism evidence="1 2">
    <name type="scientific">Trifolium pratense</name>
    <name type="common">Red clover</name>
    <dbReference type="NCBI Taxonomy" id="57577"/>
    <lineage>
        <taxon>Eukaryota</taxon>
        <taxon>Viridiplantae</taxon>
        <taxon>Streptophyta</taxon>
        <taxon>Embryophyta</taxon>
        <taxon>Tracheophyta</taxon>
        <taxon>Spermatophyta</taxon>
        <taxon>Magnoliopsida</taxon>
        <taxon>eudicotyledons</taxon>
        <taxon>Gunneridae</taxon>
        <taxon>Pentapetalae</taxon>
        <taxon>rosids</taxon>
        <taxon>fabids</taxon>
        <taxon>Fabales</taxon>
        <taxon>Fabaceae</taxon>
        <taxon>Papilionoideae</taxon>
        <taxon>50 kb inversion clade</taxon>
        <taxon>NPAAA clade</taxon>
        <taxon>Hologalegina</taxon>
        <taxon>IRL clade</taxon>
        <taxon>Trifolieae</taxon>
        <taxon>Trifolium</taxon>
    </lineage>
</organism>
<accession>A0ACB0LBM3</accession>
<comment type="caution">
    <text evidence="1">The sequence shown here is derived from an EMBL/GenBank/DDBJ whole genome shotgun (WGS) entry which is preliminary data.</text>
</comment>
<gene>
    <name evidence="1" type="ORF">MILVUS5_LOCUS30869</name>
</gene>
<sequence length="212" mass="23230">LSFSYKFNQSFILSFLSFLVAASYFVSSLPQGVLLWNKNPKSKMNCYSLQQNAFAACEEMRGSVTITDQKETLICPKPRRVGVLSNVPVRQLRFHFNQQAEGSDSKAGAELLDLIFEKDRHGDEFANHVASSPPYFGVSPPVRAANPLVHDAHFGDEIITTSPSSGLLSPNSTSRKGGCVRMSFGLKPAAVRVEGFDCLNRDRQNSSVPAVA</sequence>
<dbReference type="EMBL" id="CASHSV030000513">
    <property type="protein sequence ID" value="CAJ2665995.1"/>
    <property type="molecule type" value="Genomic_DNA"/>
</dbReference>
<dbReference type="Proteomes" id="UP001177021">
    <property type="component" value="Unassembled WGS sequence"/>
</dbReference>
<keyword evidence="2" id="KW-1185">Reference proteome</keyword>
<feature type="non-terminal residue" evidence="1">
    <location>
        <position position="1"/>
    </location>
</feature>
<name>A0ACB0LBM3_TRIPR</name>
<protein>
    <submittedName>
        <fullName evidence="1">Uncharacterized protein</fullName>
    </submittedName>
</protein>